<proteinExistence type="predicted"/>
<evidence type="ECO:0000313" key="3">
    <source>
        <dbReference type="Proteomes" id="UP000284605"/>
    </source>
</evidence>
<dbReference type="RefSeq" id="WP_119778267.1">
    <property type="nucleotide sequence ID" value="NZ_QYUK01000011.1"/>
</dbReference>
<dbReference type="AlphaFoldDB" id="A0A418WC71"/>
<reference evidence="2 3" key="1">
    <citation type="submission" date="2018-09" db="EMBL/GenBank/DDBJ databases">
        <authorList>
            <person name="Zhu H."/>
        </authorList>
    </citation>
    <scope>NUCLEOTIDE SEQUENCE [LARGE SCALE GENOMIC DNA]</scope>
    <source>
        <strain evidence="2 3">K1W22B-8</strain>
    </source>
</reference>
<dbReference type="Proteomes" id="UP000284605">
    <property type="component" value="Unassembled WGS sequence"/>
</dbReference>
<organism evidence="2 3">
    <name type="scientific">Oleomonas cavernae</name>
    <dbReference type="NCBI Taxonomy" id="2320859"/>
    <lineage>
        <taxon>Bacteria</taxon>
        <taxon>Pseudomonadati</taxon>
        <taxon>Pseudomonadota</taxon>
        <taxon>Alphaproteobacteria</taxon>
        <taxon>Acetobacterales</taxon>
        <taxon>Acetobacteraceae</taxon>
        <taxon>Oleomonas</taxon>
    </lineage>
</organism>
<protein>
    <submittedName>
        <fullName evidence="2">Uncharacterized protein</fullName>
    </submittedName>
</protein>
<evidence type="ECO:0000256" key="1">
    <source>
        <dbReference type="SAM" id="MobiDB-lite"/>
    </source>
</evidence>
<sequence length="104" mass="11472">MATKTVRQPAARRRVETAGDEITKAKLRHAEERLKLPSGRKTRAVSTRQDPALIEMVKAKLGVETDTEAIAGALKIVAGEDNFWAWLLTQSGTLSPDFDLDELL</sequence>
<keyword evidence="3" id="KW-1185">Reference proteome</keyword>
<dbReference type="EMBL" id="QYUK01000011">
    <property type="protein sequence ID" value="RJF87631.1"/>
    <property type="molecule type" value="Genomic_DNA"/>
</dbReference>
<comment type="caution">
    <text evidence="2">The sequence shown here is derived from an EMBL/GenBank/DDBJ whole genome shotgun (WGS) entry which is preliminary data.</text>
</comment>
<evidence type="ECO:0000313" key="2">
    <source>
        <dbReference type="EMBL" id="RJF87631.1"/>
    </source>
</evidence>
<name>A0A418WC71_9PROT</name>
<feature type="region of interest" description="Disordered" evidence="1">
    <location>
        <begin position="1"/>
        <end position="21"/>
    </location>
</feature>
<accession>A0A418WC71</accession>
<gene>
    <name evidence="2" type="ORF">D3874_11865</name>
</gene>